<evidence type="ECO:0000313" key="2">
    <source>
        <dbReference type="Proteomes" id="UP001193035"/>
    </source>
</evidence>
<accession>A0ABY2X3R1</accession>
<keyword evidence="2" id="KW-1185">Reference proteome</keyword>
<evidence type="ECO:0008006" key="3">
    <source>
        <dbReference type="Google" id="ProtNLM"/>
    </source>
</evidence>
<comment type="caution">
    <text evidence="1">The sequence shown here is derived from an EMBL/GenBank/DDBJ whole genome shotgun (WGS) entry which is preliminary data.</text>
</comment>
<dbReference type="Proteomes" id="UP001193035">
    <property type="component" value="Unassembled WGS sequence"/>
</dbReference>
<sequence length="157" mass="17324">MSKRDSESYEIRTELWARAAHWNVDQMCWLALGCDPQKVRRSKATPELSDEQSNLVLEIQDVLDTRYDGTAKSRSISPKDARDLLSDAGIQLPKPLSEAIDRATVSGSTDERTKSATTKELNTLRKILLVLAVEKFDHGPSNGAGGRISEAALTRAN</sequence>
<organism evidence="1 2">
    <name type="scientific">Ruegeria sediminis</name>
    <dbReference type="NCBI Taxonomy" id="2583820"/>
    <lineage>
        <taxon>Bacteria</taxon>
        <taxon>Pseudomonadati</taxon>
        <taxon>Pseudomonadota</taxon>
        <taxon>Alphaproteobacteria</taxon>
        <taxon>Rhodobacterales</taxon>
        <taxon>Roseobacteraceae</taxon>
        <taxon>Ruegeria</taxon>
    </lineage>
</organism>
<name>A0ABY2X3R1_9RHOB</name>
<reference evidence="1 2" key="1">
    <citation type="submission" date="2019-05" db="EMBL/GenBank/DDBJ databases">
        <title>Ruegeria sp. nov., isolated from tidal flat.</title>
        <authorList>
            <person name="Kim W."/>
        </authorList>
    </citation>
    <scope>NUCLEOTIDE SEQUENCE [LARGE SCALE GENOMIC DNA]</scope>
    <source>
        <strain evidence="1 2">CAU 1488</strain>
    </source>
</reference>
<proteinExistence type="predicted"/>
<dbReference type="EMBL" id="VCPD01000001">
    <property type="protein sequence ID" value="TMV10022.1"/>
    <property type="molecule type" value="Genomic_DNA"/>
</dbReference>
<gene>
    <name evidence="1" type="ORF">FGK63_02880</name>
</gene>
<protein>
    <recommendedName>
        <fullName evidence="3">Terminase small subunit</fullName>
    </recommendedName>
</protein>
<evidence type="ECO:0000313" key="1">
    <source>
        <dbReference type="EMBL" id="TMV10022.1"/>
    </source>
</evidence>
<dbReference type="RefSeq" id="WP_138840081.1">
    <property type="nucleotide sequence ID" value="NZ_VCPD01000001.1"/>
</dbReference>